<evidence type="ECO:0000313" key="2">
    <source>
        <dbReference type="Proteomes" id="UP001375539"/>
    </source>
</evidence>
<evidence type="ECO:0000313" key="1">
    <source>
        <dbReference type="EMBL" id="MEJ8658792.1"/>
    </source>
</evidence>
<reference evidence="1" key="1">
    <citation type="submission" date="2024-03" db="EMBL/GenBank/DDBJ databases">
        <title>Novel Streptomyces species of biotechnological and ecological value are a feature of Machair soil.</title>
        <authorList>
            <person name="Prole J.R."/>
            <person name="Goodfellow M."/>
            <person name="Allenby N."/>
            <person name="Ward A.C."/>
        </authorList>
    </citation>
    <scope>NUCLEOTIDE SEQUENCE</scope>
    <source>
        <strain evidence="1">MS1.AVA.4</strain>
    </source>
</reference>
<protein>
    <submittedName>
        <fullName evidence="1">Uncharacterized protein</fullName>
    </submittedName>
</protein>
<keyword evidence="2" id="KW-1185">Reference proteome</keyword>
<proteinExistence type="predicted"/>
<sequence length="231" mass="23410">MRAWARLSDRLLGSAAYEGSPPLWLVTEGLVVAATSTALVAGSGTVAVLAGMSPAHAVAAVAVAVAAVALYLLITWAGHLLVAGTALLGILLSPGVSGVATEAVLTGAGRAEDVVVTVVAYEPDDSPAYYCSVRHQDGSPVGARLWRGCGPSVLPGDLIGMVYDPAGRVAPRGIEGPGAPLWSLVRTAMLLLAFAVVCFVAVVRSYCVPPSAQSDQPRGCEPRSPSPKAGS</sequence>
<comment type="caution">
    <text evidence="1">The sequence shown here is derived from an EMBL/GenBank/DDBJ whole genome shotgun (WGS) entry which is preliminary data.</text>
</comment>
<name>A0ACC6QKJ6_9ACTN</name>
<dbReference type="Proteomes" id="UP001375539">
    <property type="component" value="Unassembled WGS sequence"/>
</dbReference>
<accession>A0ACC6QKJ6</accession>
<gene>
    <name evidence="1" type="ORF">WKI58_20105</name>
</gene>
<dbReference type="EMBL" id="JBBKAI010000002">
    <property type="protein sequence ID" value="MEJ8658792.1"/>
    <property type="molecule type" value="Genomic_DNA"/>
</dbReference>
<organism evidence="1 2">
    <name type="scientific">Streptomyces pratisoli</name>
    <dbReference type="NCBI Taxonomy" id="3139917"/>
    <lineage>
        <taxon>Bacteria</taxon>
        <taxon>Bacillati</taxon>
        <taxon>Actinomycetota</taxon>
        <taxon>Actinomycetes</taxon>
        <taxon>Kitasatosporales</taxon>
        <taxon>Streptomycetaceae</taxon>
        <taxon>Streptomyces</taxon>
    </lineage>
</organism>